<accession>A0ABW5LLX4</accession>
<comment type="caution">
    <text evidence="2">The sequence shown here is derived from an EMBL/GenBank/DDBJ whole genome shotgun (WGS) entry which is preliminary data.</text>
</comment>
<sequence>MKNKMTPLVFLILGFIFSCSDDSNELFIEEPNPDQNSMYFPPINSEEWETITIADLGWNADAAAPLYNFLEEKDTKAFIILKNGKIVIEKYFNGGSASDNNPWYSAGKTLTAFTVGIAQQEGLLNINEPSATYLGTQWADITNNQEQAITVRNHLTMTTGLNYNVSNQNCTDFDCLTYLNEAGDFWYYHNAAYTLLTDIVAGAVNTDYSTYFDTKLKDRIGMNGTWVSLGYANIYYSTARSMARFGLLNLNKGTWDTTEILTDQNYFSEMTTTSQNLNQSYGYLWWLNGKSSFRAPAFETEFSGELMPDGPDDLIAGLGKDDQKLYVVPSQNLVIVRMGGDTGEALLGPSSFDNELWIRINALID</sequence>
<protein>
    <submittedName>
        <fullName evidence="2">Serine hydrolase domain-containing protein</fullName>
        <ecNumber evidence="2">3.-.-.-</ecNumber>
    </submittedName>
</protein>
<dbReference type="EC" id="3.-.-.-" evidence="2"/>
<dbReference type="InterPro" id="IPR012338">
    <property type="entry name" value="Beta-lactam/transpept-like"/>
</dbReference>
<proteinExistence type="predicted"/>
<reference evidence="3" key="1">
    <citation type="journal article" date="2019" name="Int. J. Syst. Evol. Microbiol.">
        <title>The Global Catalogue of Microorganisms (GCM) 10K type strain sequencing project: providing services to taxonomists for standard genome sequencing and annotation.</title>
        <authorList>
            <consortium name="The Broad Institute Genomics Platform"/>
            <consortium name="The Broad Institute Genome Sequencing Center for Infectious Disease"/>
            <person name="Wu L."/>
            <person name="Ma J."/>
        </authorList>
    </citation>
    <scope>NUCLEOTIDE SEQUENCE [LARGE SCALE GENOMIC DNA]</scope>
    <source>
        <strain evidence="3">KCTC 52274</strain>
    </source>
</reference>
<dbReference type="Pfam" id="PF00144">
    <property type="entry name" value="Beta-lactamase"/>
    <property type="match status" value="1"/>
</dbReference>
<dbReference type="GO" id="GO:0016787">
    <property type="term" value="F:hydrolase activity"/>
    <property type="evidence" value="ECO:0007669"/>
    <property type="project" value="UniProtKB-KW"/>
</dbReference>
<dbReference type="PANTHER" id="PTHR43283">
    <property type="entry name" value="BETA-LACTAMASE-RELATED"/>
    <property type="match status" value="1"/>
</dbReference>
<dbReference type="Gene3D" id="3.40.710.10">
    <property type="entry name" value="DD-peptidase/beta-lactamase superfamily"/>
    <property type="match status" value="1"/>
</dbReference>
<dbReference type="RefSeq" id="WP_378295211.1">
    <property type="nucleotide sequence ID" value="NZ_JBHULE010000035.1"/>
</dbReference>
<dbReference type="PANTHER" id="PTHR43283:SF7">
    <property type="entry name" value="BETA-LACTAMASE-RELATED DOMAIN-CONTAINING PROTEIN"/>
    <property type="match status" value="1"/>
</dbReference>
<dbReference type="InterPro" id="IPR001466">
    <property type="entry name" value="Beta-lactam-related"/>
</dbReference>
<dbReference type="SUPFAM" id="SSF56601">
    <property type="entry name" value="beta-lactamase/transpeptidase-like"/>
    <property type="match status" value="1"/>
</dbReference>
<gene>
    <name evidence="2" type="ORF">ACFSR1_22150</name>
</gene>
<evidence type="ECO:0000259" key="1">
    <source>
        <dbReference type="Pfam" id="PF00144"/>
    </source>
</evidence>
<dbReference type="InterPro" id="IPR050789">
    <property type="entry name" value="Diverse_Enzym_Activities"/>
</dbReference>
<dbReference type="Proteomes" id="UP001597319">
    <property type="component" value="Unassembled WGS sequence"/>
</dbReference>
<organism evidence="2 3">
    <name type="scientific">Aquimarina rubra</name>
    <dbReference type="NCBI Taxonomy" id="1920033"/>
    <lineage>
        <taxon>Bacteria</taxon>
        <taxon>Pseudomonadati</taxon>
        <taxon>Bacteroidota</taxon>
        <taxon>Flavobacteriia</taxon>
        <taxon>Flavobacteriales</taxon>
        <taxon>Flavobacteriaceae</taxon>
        <taxon>Aquimarina</taxon>
    </lineage>
</organism>
<evidence type="ECO:0000313" key="3">
    <source>
        <dbReference type="Proteomes" id="UP001597319"/>
    </source>
</evidence>
<evidence type="ECO:0000313" key="2">
    <source>
        <dbReference type="EMBL" id="MFD2565397.1"/>
    </source>
</evidence>
<feature type="domain" description="Beta-lactamase-related" evidence="1">
    <location>
        <begin position="77"/>
        <end position="337"/>
    </location>
</feature>
<keyword evidence="2" id="KW-0378">Hydrolase</keyword>
<dbReference type="EMBL" id="JBHULE010000035">
    <property type="protein sequence ID" value="MFD2565397.1"/>
    <property type="molecule type" value="Genomic_DNA"/>
</dbReference>
<dbReference type="PROSITE" id="PS51257">
    <property type="entry name" value="PROKAR_LIPOPROTEIN"/>
    <property type="match status" value="1"/>
</dbReference>
<name>A0ABW5LLX4_9FLAO</name>
<keyword evidence="3" id="KW-1185">Reference proteome</keyword>